<organism evidence="2 3">
    <name type="scientific">Acinetobacter radioresistens</name>
    <dbReference type="NCBI Taxonomy" id="40216"/>
    <lineage>
        <taxon>Bacteria</taxon>
        <taxon>Pseudomonadati</taxon>
        <taxon>Pseudomonadota</taxon>
        <taxon>Gammaproteobacteria</taxon>
        <taxon>Moraxellales</taxon>
        <taxon>Moraxellaceae</taxon>
        <taxon>Acinetobacter</taxon>
    </lineage>
</organism>
<dbReference type="AlphaFoldDB" id="A0A3D3FZX3"/>
<sequence>MNEYQKMLHEIEAKKQELEQRIAAAVQAEVSLWQQENSLPIREVYIDLEDVSEMGSPKLYEVTGASVDIDFKP</sequence>
<comment type="caution">
    <text evidence="2">The sequence shown here is derived from an EMBL/GenBank/DDBJ whole genome shotgun (WGS) entry which is preliminary data.</text>
</comment>
<proteinExistence type="predicted"/>
<keyword evidence="1" id="KW-0175">Coiled coil</keyword>
<dbReference type="EMBL" id="DPXL01000085">
    <property type="protein sequence ID" value="HCM31319.1"/>
    <property type="molecule type" value="Genomic_DNA"/>
</dbReference>
<reference evidence="2 3" key="1">
    <citation type="journal article" date="2018" name="Nat. Biotechnol.">
        <title>A standardized bacterial taxonomy based on genome phylogeny substantially revises the tree of life.</title>
        <authorList>
            <person name="Parks D.H."/>
            <person name="Chuvochina M."/>
            <person name="Waite D.W."/>
            <person name="Rinke C."/>
            <person name="Skarshewski A."/>
            <person name="Chaumeil P.A."/>
            <person name="Hugenholtz P."/>
        </authorList>
    </citation>
    <scope>NUCLEOTIDE SEQUENCE [LARGE SCALE GENOMIC DNA]</scope>
    <source>
        <strain evidence="2">UBA10045</strain>
    </source>
</reference>
<gene>
    <name evidence="2" type="ORF">DIC32_06905</name>
</gene>
<evidence type="ECO:0000313" key="2">
    <source>
        <dbReference type="EMBL" id="HCM31319.1"/>
    </source>
</evidence>
<dbReference type="Proteomes" id="UP000262257">
    <property type="component" value="Unassembled WGS sequence"/>
</dbReference>
<protein>
    <submittedName>
        <fullName evidence="2">Uncharacterized protein</fullName>
    </submittedName>
</protein>
<evidence type="ECO:0000313" key="3">
    <source>
        <dbReference type="Proteomes" id="UP000262257"/>
    </source>
</evidence>
<accession>A0A3D3FZX3</accession>
<evidence type="ECO:0000256" key="1">
    <source>
        <dbReference type="SAM" id="Coils"/>
    </source>
</evidence>
<feature type="coiled-coil region" evidence="1">
    <location>
        <begin position="1"/>
        <end position="28"/>
    </location>
</feature>
<name>A0A3D3FZX3_ACIRA</name>